<sequence length="518" mass="54612">MSSLAASIAKVGSLTFVSRLLGFLRDLVIARVFGADAGTDAFFVAFKIPNLMRRLFAEGAFSMAFVPLLNEYRQRRGLPEVKGFVDAMAGALGAVLVVVTLVGILAAPLLVLLFAPGFADEPGQRELTVAMLRLTFPYVLFISLTALAGGILNTYERFGVPAFTPVLLNLSLIGAALWLAPRMGEPIVALAWGVLIAGAAQFAFQLPFLARLGLLPRPRLDLRDPGVRRTVRLMGPALFGASVGQLNLLLNTILASFLVSGSISWLYYSDRLMEFPMGLLGVALGTVILPRLSQRHAAEDPAAFSDTLDWGLRWLLLLGVPAALGLLVLAGPIIATLFYAGEPTGAVGAGFSAQDARMTAQSLMAFAPGLIGFIGVKVLAPGFYARQEMMAPVRIALIAMAVNVVASLLLMAPLGHTGLALATSLSGLANAALLLRALRRAGIYRPRPGWAPLLAKGLGANLLMGLVLSLGPGQLDDWLAMGGGARALELCLWLLGGGGVYAATLFASGIRPRHLLQV</sequence>
<evidence type="ECO:0000256" key="8">
    <source>
        <dbReference type="ARBA" id="ARBA00060041"/>
    </source>
</evidence>
<evidence type="ECO:0000313" key="13">
    <source>
        <dbReference type="Proteomes" id="UP000232638"/>
    </source>
</evidence>
<feature type="transmembrane region" description="Helical" evidence="10">
    <location>
        <begin position="314"/>
        <end position="340"/>
    </location>
</feature>
<dbReference type="GO" id="GO:0015648">
    <property type="term" value="F:lipid-linked peptidoglycan transporter activity"/>
    <property type="evidence" value="ECO:0007669"/>
    <property type="project" value="UniProtKB-UniRule"/>
</dbReference>
<evidence type="ECO:0000256" key="3">
    <source>
        <dbReference type="ARBA" id="ARBA00022692"/>
    </source>
</evidence>
<keyword evidence="10" id="KW-0997">Cell inner membrane</keyword>
<dbReference type="HAMAP" id="MF_02078">
    <property type="entry name" value="MurJ_MviN"/>
    <property type="match status" value="1"/>
</dbReference>
<dbReference type="PANTHER" id="PTHR47019">
    <property type="entry name" value="LIPID II FLIPPASE MURJ"/>
    <property type="match status" value="1"/>
</dbReference>
<dbReference type="GO" id="GO:0008360">
    <property type="term" value="P:regulation of cell shape"/>
    <property type="evidence" value="ECO:0007669"/>
    <property type="project" value="UniProtKB-UniRule"/>
</dbReference>
<keyword evidence="5 10" id="KW-0573">Peptidoglycan synthesis</keyword>
<keyword evidence="4 10" id="KW-0133">Cell shape</keyword>
<reference evidence="12 13" key="1">
    <citation type="submission" date="2017-03" db="EMBL/GenBank/DDBJ databases">
        <title>Complete genome sequence of Candidatus 'Thiodictyon syntrophicum' sp. nov. strain Cad16T, a photolithoautotroph purple sulfur bacterium isolated from an alpine meromictic lake.</title>
        <authorList>
            <person name="Luedin S.M."/>
            <person name="Pothier J.F."/>
            <person name="Danza F."/>
            <person name="Storelli N."/>
            <person name="Wittwer M."/>
            <person name="Tonolla M."/>
        </authorList>
    </citation>
    <scope>NUCLEOTIDE SEQUENCE [LARGE SCALE GENOMIC DNA]</scope>
    <source>
        <strain evidence="12 13">Cad16T</strain>
    </source>
</reference>
<dbReference type="PIRSF" id="PIRSF002869">
    <property type="entry name" value="MviN"/>
    <property type="match status" value="1"/>
</dbReference>
<keyword evidence="7 10" id="KW-0472">Membrane</keyword>
<dbReference type="GO" id="GO:0034204">
    <property type="term" value="P:lipid translocation"/>
    <property type="evidence" value="ECO:0007669"/>
    <property type="project" value="TreeGrafter"/>
</dbReference>
<dbReference type="NCBIfam" id="TIGR01695">
    <property type="entry name" value="murJ_mviN"/>
    <property type="match status" value="1"/>
</dbReference>
<feature type="transmembrane region" description="Helical" evidence="10">
    <location>
        <begin position="135"/>
        <end position="155"/>
    </location>
</feature>
<dbReference type="EMBL" id="CP020370">
    <property type="protein sequence ID" value="AUB83161.1"/>
    <property type="molecule type" value="Genomic_DNA"/>
</dbReference>
<keyword evidence="10 11" id="KW-0813">Transport</keyword>
<feature type="transmembrane region" description="Helical" evidence="10">
    <location>
        <begin position="187"/>
        <end position="210"/>
    </location>
</feature>
<dbReference type="Pfam" id="PF03023">
    <property type="entry name" value="MurJ"/>
    <property type="match status" value="1"/>
</dbReference>
<feature type="transmembrane region" description="Helical" evidence="10">
    <location>
        <begin position="490"/>
        <end position="510"/>
    </location>
</feature>
<feature type="transmembrane region" description="Helical" evidence="10">
    <location>
        <begin position="392"/>
        <end position="412"/>
    </location>
</feature>
<evidence type="ECO:0000256" key="4">
    <source>
        <dbReference type="ARBA" id="ARBA00022960"/>
    </source>
</evidence>
<dbReference type="AlphaFoldDB" id="A0A2K8UDJ4"/>
<gene>
    <name evidence="10" type="primary">murJ</name>
    <name evidence="12" type="ORF">THSYN_20925</name>
</gene>
<dbReference type="GO" id="GO:0071555">
    <property type="term" value="P:cell wall organization"/>
    <property type="evidence" value="ECO:0007669"/>
    <property type="project" value="UniProtKB-UniRule"/>
</dbReference>
<keyword evidence="6 10" id="KW-1133">Transmembrane helix</keyword>
<evidence type="ECO:0000313" key="12">
    <source>
        <dbReference type="EMBL" id="AUB83161.1"/>
    </source>
</evidence>
<evidence type="ECO:0000256" key="9">
    <source>
        <dbReference type="ARBA" id="ARBA00061532"/>
    </source>
</evidence>
<evidence type="ECO:0000256" key="1">
    <source>
        <dbReference type="ARBA" id="ARBA00004651"/>
    </source>
</evidence>
<protein>
    <recommendedName>
        <fullName evidence="10">Probable lipid II flippase MurJ</fullName>
    </recommendedName>
</protein>
<dbReference type="GO" id="GO:0009252">
    <property type="term" value="P:peptidoglycan biosynthetic process"/>
    <property type="evidence" value="ECO:0007669"/>
    <property type="project" value="UniProtKB-UniRule"/>
</dbReference>
<comment type="pathway">
    <text evidence="10">Cell wall biogenesis; peptidoglycan biosynthesis.</text>
</comment>
<keyword evidence="10 11" id="KW-0961">Cell wall biogenesis/degradation</keyword>
<feature type="transmembrane region" description="Helical" evidence="10">
    <location>
        <begin position="450"/>
        <end position="470"/>
    </location>
</feature>
<dbReference type="OrthoDB" id="9816572at2"/>
<keyword evidence="2 10" id="KW-1003">Cell membrane</keyword>
<dbReference type="PRINTS" id="PR01806">
    <property type="entry name" value="VIRFACTRMVIN"/>
</dbReference>
<organism evidence="12 13">
    <name type="scientific">Candidatus Thiodictyon syntrophicum</name>
    <dbReference type="NCBI Taxonomy" id="1166950"/>
    <lineage>
        <taxon>Bacteria</taxon>
        <taxon>Pseudomonadati</taxon>
        <taxon>Pseudomonadota</taxon>
        <taxon>Gammaproteobacteria</taxon>
        <taxon>Chromatiales</taxon>
        <taxon>Chromatiaceae</taxon>
        <taxon>Thiodictyon</taxon>
    </lineage>
</organism>
<feature type="transmembrane region" description="Helical" evidence="10">
    <location>
        <begin position="360"/>
        <end position="380"/>
    </location>
</feature>
<evidence type="ECO:0000256" key="11">
    <source>
        <dbReference type="PIRNR" id="PIRNR002869"/>
    </source>
</evidence>
<keyword evidence="3 10" id="KW-0812">Transmembrane</keyword>
<dbReference type="CDD" id="cd13123">
    <property type="entry name" value="MATE_MurJ_like"/>
    <property type="match status" value="1"/>
</dbReference>
<feature type="transmembrane region" description="Helical" evidence="10">
    <location>
        <begin position="91"/>
        <end position="115"/>
    </location>
</feature>
<dbReference type="Proteomes" id="UP000232638">
    <property type="component" value="Chromosome"/>
</dbReference>
<evidence type="ECO:0000256" key="2">
    <source>
        <dbReference type="ARBA" id="ARBA00022475"/>
    </source>
</evidence>
<dbReference type="KEGG" id="tsy:THSYN_20925"/>
<evidence type="ECO:0000256" key="5">
    <source>
        <dbReference type="ARBA" id="ARBA00022984"/>
    </source>
</evidence>
<comment type="function">
    <text evidence="8 10 11">Involved in peptidoglycan biosynthesis. Transports lipid-linked peptidoglycan precursors from the inner to the outer leaflet of the cytoplasmic membrane.</text>
</comment>
<feature type="transmembrane region" description="Helical" evidence="10">
    <location>
        <begin position="162"/>
        <end position="181"/>
    </location>
</feature>
<comment type="subcellular location">
    <subcellularLocation>
        <location evidence="10">Cell inner membrane</location>
        <topology evidence="10">Multi-pass membrane protein</topology>
    </subcellularLocation>
    <subcellularLocation>
        <location evidence="1">Cell membrane</location>
        <topology evidence="1">Multi-pass membrane protein</topology>
    </subcellularLocation>
</comment>
<feature type="transmembrane region" description="Helical" evidence="10">
    <location>
        <begin position="418"/>
        <end position="438"/>
    </location>
</feature>
<dbReference type="UniPathway" id="UPA00219"/>
<keyword evidence="13" id="KW-1185">Reference proteome</keyword>
<proteinExistence type="inferred from homology"/>
<dbReference type="InterPro" id="IPR004268">
    <property type="entry name" value="MurJ"/>
</dbReference>
<accession>A0A2K8UDJ4</accession>
<name>A0A2K8UDJ4_9GAMM</name>
<dbReference type="RefSeq" id="WP_100920855.1">
    <property type="nucleotide sequence ID" value="NZ_CP020370.1"/>
</dbReference>
<comment type="similarity">
    <text evidence="9 10 11">Belongs to the MurJ/MviN family.</text>
</comment>
<comment type="caution">
    <text evidence="10">Lacks conserved residue(s) required for the propagation of feature annotation.</text>
</comment>
<evidence type="ECO:0000256" key="7">
    <source>
        <dbReference type="ARBA" id="ARBA00023136"/>
    </source>
</evidence>
<feature type="transmembrane region" description="Helical" evidence="10">
    <location>
        <begin position="275"/>
        <end position="293"/>
    </location>
</feature>
<evidence type="ECO:0000256" key="10">
    <source>
        <dbReference type="HAMAP-Rule" id="MF_02078"/>
    </source>
</evidence>
<dbReference type="InterPro" id="IPR051050">
    <property type="entry name" value="Lipid_II_flippase_MurJ/MviN"/>
</dbReference>
<dbReference type="PANTHER" id="PTHR47019:SF1">
    <property type="entry name" value="LIPID II FLIPPASE MURJ"/>
    <property type="match status" value="1"/>
</dbReference>
<evidence type="ECO:0000256" key="6">
    <source>
        <dbReference type="ARBA" id="ARBA00022989"/>
    </source>
</evidence>
<dbReference type="GO" id="GO:0005886">
    <property type="term" value="C:plasma membrane"/>
    <property type="evidence" value="ECO:0007669"/>
    <property type="project" value="UniProtKB-SubCell"/>
</dbReference>